<evidence type="ECO:0000313" key="7">
    <source>
        <dbReference type="EMBL" id="TFH95463.1"/>
    </source>
</evidence>
<keyword evidence="6" id="KW-0472">Membrane</keyword>
<dbReference type="InterPro" id="IPR052518">
    <property type="entry name" value="CHR_Transporter"/>
</dbReference>
<evidence type="ECO:0000256" key="3">
    <source>
        <dbReference type="ARBA" id="ARBA00022475"/>
    </source>
</evidence>
<evidence type="ECO:0000256" key="1">
    <source>
        <dbReference type="ARBA" id="ARBA00004651"/>
    </source>
</evidence>
<dbReference type="GeneID" id="66796710"/>
<dbReference type="GO" id="GO:0005886">
    <property type="term" value="C:plasma membrane"/>
    <property type="evidence" value="ECO:0007669"/>
    <property type="project" value="UniProtKB-SubCell"/>
</dbReference>
<reference evidence="7 8" key="1">
    <citation type="submission" date="2019-03" db="EMBL/GenBank/DDBJ databases">
        <title>Porphyromonas levii Isolated from the Uterus of Dairy Cows.</title>
        <authorList>
            <person name="Francis A.M."/>
        </authorList>
    </citation>
    <scope>NUCLEOTIDE SEQUENCE [LARGE SCALE GENOMIC DNA]</scope>
    <source>
        <strain evidence="7 8">AF5678</strain>
    </source>
</reference>
<dbReference type="PANTHER" id="PTHR43663">
    <property type="entry name" value="CHROMATE TRANSPORT PROTEIN-RELATED"/>
    <property type="match status" value="1"/>
</dbReference>
<evidence type="ECO:0000256" key="4">
    <source>
        <dbReference type="ARBA" id="ARBA00022692"/>
    </source>
</evidence>
<keyword evidence="3" id="KW-1003">Cell membrane</keyword>
<organism evidence="7 8">
    <name type="scientific">Porphyromonas levii</name>
    <dbReference type="NCBI Taxonomy" id="28114"/>
    <lineage>
        <taxon>Bacteria</taxon>
        <taxon>Pseudomonadati</taxon>
        <taxon>Bacteroidota</taxon>
        <taxon>Bacteroidia</taxon>
        <taxon>Bacteroidales</taxon>
        <taxon>Porphyromonadaceae</taxon>
        <taxon>Porphyromonas</taxon>
    </lineage>
</organism>
<evidence type="ECO:0000256" key="5">
    <source>
        <dbReference type="ARBA" id="ARBA00022989"/>
    </source>
</evidence>
<dbReference type="Pfam" id="PF02417">
    <property type="entry name" value="Chromate_transp"/>
    <property type="match status" value="1"/>
</dbReference>
<sequence length="195" mass="21646">MNQLITTKRDWLQLLLMAKTFFLIGGFTFGGGQAMIQLIRTEVVDKYHWLEDKEFLDLFAMAQSLPGVLAVNISIFIGYRIQGILGAIVCALTCTFPSFVIILVIAIYAHSFKGNPTIEAIFKGIRPVVVSLIAAPTITIWKALGLGWKWLWIPIVSALSVWLLGISPVTVILVSALLGWMYTLYISKKGENNTL</sequence>
<dbReference type="AlphaFoldDB" id="A0A4Y8WPG0"/>
<dbReference type="PANTHER" id="PTHR43663:SF2">
    <property type="entry name" value="CHROMATE TRANSPORT PROTEIN-RELATED"/>
    <property type="match status" value="1"/>
</dbReference>
<evidence type="ECO:0000256" key="2">
    <source>
        <dbReference type="ARBA" id="ARBA00005262"/>
    </source>
</evidence>
<protein>
    <submittedName>
        <fullName evidence="7">Chromate transporter</fullName>
    </submittedName>
</protein>
<comment type="subcellular location">
    <subcellularLocation>
        <location evidence="1">Cell membrane</location>
        <topology evidence="1">Multi-pass membrane protein</topology>
    </subcellularLocation>
</comment>
<dbReference type="Proteomes" id="UP000297225">
    <property type="component" value="Unassembled WGS sequence"/>
</dbReference>
<evidence type="ECO:0000256" key="6">
    <source>
        <dbReference type="ARBA" id="ARBA00023136"/>
    </source>
</evidence>
<dbReference type="RefSeq" id="WP_134849942.1">
    <property type="nucleotide sequence ID" value="NZ_CP197400.1"/>
</dbReference>
<comment type="caution">
    <text evidence="7">The sequence shown here is derived from an EMBL/GenBank/DDBJ whole genome shotgun (WGS) entry which is preliminary data.</text>
</comment>
<gene>
    <name evidence="7" type="ORF">E4P47_04425</name>
</gene>
<evidence type="ECO:0000313" key="8">
    <source>
        <dbReference type="Proteomes" id="UP000297225"/>
    </source>
</evidence>
<name>A0A4Y8WPG0_9PORP</name>
<dbReference type="GO" id="GO:0015109">
    <property type="term" value="F:chromate transmembrane transporter activity"/>
    <property type="evidence" value="ECO:0007669"/>
    <property type="project" value="InterPro"/>
</dbReference>
<accession>A0A4Y8WPG0</accession>
<dbReference type="OrthoDB" id="9788907at2"/>
<dbReference type="InterPro" id="IPR003370">
    <property type="entry name" value="Chromate_transpt"/>
</dbReference>
<dbReference type="STRING" id="1122973.GCA_000379925_01476"/>
<keyword evidence="4" id="KW-0812">Transmembrane</keyword>
<keyword evidence="8" id="KW-1185">Reference proteome</keyword>
<proteinExistence type="inferred from homology"/>
<keyword evidence="5" id="KW-1133">Transmembrane helix</keyword>
<dbReference type="EMBL" id="SPNC01000049">
    <property type="protein sequence ID" value="TFH95463.1"/>
    <property type="molecule type" value="Genomic_DNA"/>
</dbReference>
<comment type="similarity">
    <text evidence="2">Belongs to the chromate ion transporter (CHR) (TC 2.A.51) family.</text>
</comment>